<name>A0A2P6THV1_CHLSO</name>
<dbReference type="Pfam" id="PF08700">
    <property type="entry name" value="VPS51_Exo84_N"/>
    <property type="match status" value="1"/>
</dbReference>
<dbReference type="SUPFAM" id="SSF74788">
    <property type="entry name" value="Cullin repeat-like"/>
    <property type="match status" value="1"/>
</dbReference>
<evidence type="ECO:0000256" key="4">
    <source>
        <dbReference type="SAM" id="MobiDB-lite"/>
    </source>
</evidence>
<feature type="compositionally biased region" description="Polar residues" evidence="4">
    <location>
        <begin position="26"/>
        <end position="46"/>
    </location>
</feature>
<keyword evidence="2" id="KW-0813">Transport</keyword>
<keyword evidence="6" id="KW-1185">Reference proteome</keyword>
<dbReference type="Proteomes" id="UP000239899">
    <property type="component" value="Unassembled WGS sequence"/>
</dbReference>
<sequence length="711" mass="74737">MQQGRQSPLTPAASWAPQGSGDEESTAVQRSKSSTLARLTRTVSKLGSSRGSKARQAAAAAAAGEAGTSAAGPRRVSSTEALQRATTMPGHHRMGSGGGFAPAGSRVQDAAAATAARIRQFEEGRFDLQRDLGSLTEKGVERLRGELAALDGEVGSQLKAAVHEHYQEFVNATPGVLRLEGEIQQLRTLLHNMGDVVSGLKEVSAAVAQSQRAAAAAPSQQQAGAAAADAEAAWRQTGDGAKWLECLDDADVAVAERRVSDALALLRRLEKLLQRFVAAADAADPAHQERLDALGGEMEARRERLMRIAEQQVLQPIATAADICTGAELLGRIAGRQYAHSVVLEAHAAKLRRRQAVLLRPANSGGGDSDGSDYAAALGQKLALGLAAAADDCSTVWGQQGAPELAAAFLVWALHQTERACHLLRKHALLPFAAPAGLAAFTRCAFAFAAHCAALEASHGLQLLPTVLRELWPPMEQVLARRLRKLGEALRRAVITEVERLAAGEADPPADPSSWECLAQAFPSADYFLDELEATAVEARRLAYPRLASALRRGTTDLFQLYSASLAAALNRALKAPGLSEEGRDRLAAAAEGAMELATLLVERCLPEALQSLADLFGEVCDARALGDQLMRMGEALGFTTVPLTPGGSVAVEVDDAAAGAAVAGQQQSEDERRAAEEEEQAALDAAAGRVGQEGGSEISELSSFRTTSDE</sequence>
<proteinExistence type="inferred from homology"/>
<feature type="compositionally biased region" description="Polar residues" evidence="4">
    <location>
        <begin position="76"/>
        <end position="86"/>
    </location>
</feature>
<feature type="region of interest" description="Disordered" evidence="4">
    <location>
        <begin position="661"/>
        <end position="711"/>
    </location>
</feature>
<dbReference type="InterPro" id="IPR016159">
    <property type="entry name" value="Cullin_repeat-like_dom_sf"/>
</dbReference>
<evidence type="ECO:0000256" key="1">
    <source>
        <dbReference type="ARBA" id="ARBA00007210"/>
    </source>
</evidence>
<evidence type="ECO:0000313" key="5">
    <source>
        <dbReference type="EMBL" id="PRW33875.1"/>
    </source>
</evidence>
<dbReference type="AlphaFoldDB" id="A0A2P6THV1"/>
<reference evidence="5 6" key="1">
    <citation type="journal article" date="2018" name="Plant J.">
        <title>Genome sequences of Chlorella sorokiniana UTEX 1602 and Micractinium conductrix SAG 241.80: implications to maltose excretion by a green alga.</title>
        <authorList>
            <person name="Arriola M.B."/>
            <person name="Velmurugan N."/>
            <person name="Zhang Y."/>
            <person name="Plunkett M.H."/>
            <person name="Hondzo H."/>
            <person name="Barney B.M."/>
        </authorList>
    </citation>
    <scope>NUCLEOTIDE SEQUENCE [LARGE SCALE GENOMIC DNA]</scope>
    <source>
        <strain evidence="6">UTEX 1602</strain>
    </source>
</reference>
<comment type="caution">
    <text evidence="5">The sequence shown here is derived from an EMBL/GenBank/DDBJ whole genome shotgun (WGS) entry which is preliminary data.</text>
</comment>
<dbReference type="STRING" id="3076.A0A2P6THV1"/>
<dbReference type="PANTHER" id="PTHR21426">
    <property type="entry name" value="EXOCYST COMPLEX COMPONENT 8"/>
    <property type="match status" value="1"/>
</dbReference>
<dbReference type="GO" id="GO:0006887">
    <property type="term" value="P:exocytosis"/>
    <property type="evidence" value="ECO:0007669"/>
    <property type="project" value="UniProtKB-KW"/>
</dbReference>
<organism evidence="5 6">
    <name type="scientific">Chlorella sorokiniana</name>
    <name type="common">Freshwater green alga</name>
    <dbReference type="NCBI Taxonomy" id="3076"/>
    <lineage>
        <taxon>Eukaryota</taxon>
        <taxon>Viridiplantae</taxon>
        <taxon>Chlorophyta</taxon>
        <taxon>core chlorophytes</taxon>
        <taxon>Trebouxiophyceae</taxon>
        <taxon>Chlorellales</taxon>
        <taxon>Chlorellaceae</taxon>
        <taxon>Chlorella clade</taxon>
        <taxon>Chlorella</taxon>
    </lineage>
</organism>
<comment type="similarity">
    <text evidence="1">Belongs to the EXO84 family.</text>
</comment>
<evidence type="ECO:0000256" key="2">
    <source>
        <dbReference type="ARBA" id="ARBA00022448"/>
    </source>
</evidence>
<dbReference type="GO" id="GO:0000145">
    <property type="term" value="C:exocyst"/>
    <property type="evidence" value="ECO:0007669"/>
    <property type="project" value="InterPro"/>
</dbReference>
<accession>A0A2P6THV1</accession>
<dbReference type="InterPro" id="IPR033961">
    <property type="entry name" value="Exo84"/>
</dbReference>
<keyword evidence="3" id="KW-0268">Exocytosis</keyword>
<feature type="compositionally biased region" description="Low complexity" evidence="4">
    <location>
        <begin position="47"/>
        <end position="72"/>
    </location>
</feature>
<dbReference type="PANTHER" id="PTHR21426:SF12">
    <property type="entry name" value="EXOCYST COMPLEX COMPONENT 8"/>
    <property type="match status" value="1"/>
</dbReference>
<feature type="region of interest" description="Disordered" evidence="4">
    <location>
        <begin position="1"/>
        <end position="106"/>
    </location>
</feature>
<evidence type="ECO:0000313" key="6">
    <source>
        <dbReference type="Proteomes" id="UP000239899"/>
    </source>
</evidence>
<protein>
    <submittedName>
        <fullName evidence="5">Exocyst complex component EXO84B-like</fullName>
    </submittedName>
</protein>
<dbReference type="GO" id="GO:0006893">
    <property type="term" value="P:Golgi to plasma membrane transport"/>
    <property type="evidence" value="ECO:0007669"/>
    <property type="project" value="TreeGrafter"/>
</dbReference>
<gene>
    <name evidence="5" type="ORF">C2E21_7185</name>
</gene>
<dbReference type="EMBL" id="LHPG02000015">
    <property type="protein sequence ID" value="PRW33875.1"/>
    <property type="molecule type" value="Genomic_DNA"/>
</dbReference>
<dbReference type="OrthoDB" id="510775at2759"/>
<dbReference type="GO" id="GO:0008104">
    <property type="term" value="P:intracellular protein localization"/>
    <property type="evidence" value="ECO:0007669"/>
    <property type="project" value="TreeGrafter"/>
</dbReference>
<evidence type="ECO:0000256" key="3">
    <source>
        <dbReference type="ARBA" id="ARBA00022483"/>
    </source>
</evidence>
<feature type="compositionally biased region" description="Polar residues" evidence="4">
    <location>
        <begin position="700"/>
        <end position="711"/>
    </location>
</feature>